<reference evidence="2 3" key="1">
    <citation type="journal article" date="2014" name="Antonie Van Leeuwenhoek">
        <title>Hyphomonas beringensis sp. nov. and Hyphomonas chukchiensis sp. nov., isolated from surface seawater of the Bering Sea and Chukchi Sea.</title>
        <authorList>
            <person name="Li C."/>
            <person name="Lai Q."/>
            <person name="Li G."/>
            <person name="Dong C."/>
            <person name="Wang J."/>
            <person name="Liao Y."/>
            <person name="Shao Z."/>
        </authorList>
    </citation>
    <scope>NUCLEOTIDE SEQUENCE [LARGE SCALE GENOMIC DNA]</scope>
    <source>
        <strain evidence="2 3">MHS-2</strain>
    </source>
</reference>
<dbReference type="eggNOG" id="COG0526">
    <property type="taxonomic scope" value="Bacteria"/>
</dbReference>
<protein>
    <recommendedName>
        <fullName evidence="4">Thioredoxin domain-containing protein</fullName>
    </recommendedName>
</protein>
<dbReference type="EMBL" id="ARYK01000001">
    <property type="protein sequence ID" value="KCZ94533.1"/>
    <property type="molecule type" value="Genomic_DNA"/>
</dbReference>
<feature type="signal peptide" evidence="1">
    <location>
        <begin position="1"/>
        <end position="21"/>
    </location>
</feature>
<dbReference type="OrthoDB" id="7631741at2"/>
<dbReference type="InterPro" id="IPR036249">
    <property type="entry name" value="Thioredoxin-like_sf"/>
</dbReference>
<dbReference type="SUPFAM" id="SSF52833">
    <property type="entry name" value="Thioredoxin-like"/>
    <property type="match status" value="1"/>
</dbReference>
<dbReference type="AlphaFoldDB" id="A0A059FVU5"/>
<accession>A0A059FVU5</accession>
<comment type="caution">
    <text evidence="2">The sequence shown here is derived from an EMBL/GenBank/DDBJ whole genome shotgun (WGS) entry which is preliminary data.</text>
</comment>
<keyword evidence="1" id="KW-0732">Signal</keyword>
<feature type="chain" id="PRO_5001572931" description="Thioredoxin domain-containing protein" evidence="1">
    <location>
        <begin position="22"/>
        <end position="158"/>
    </location>
</feature>
<name>A0A059FVU5_9PROT</name>
<organism evidence="2 3">
    <name type="scientific">Hyphomonas johnsonii MHS-2</name>
    <dbReference type="NCBI Taxonomy" id="1280950"/>
    <lineage>
        <taxon>Bacteria</taxon>
        <taxon>Pseudomonadati</taxon>
        <taxon>Pseudomonadota</taxon>
        <taxon>Alphaproteobacteria</taxon>
        <taxon>Hyphomonadales</taxon>
        <taxon>Hyphomonadaceae</taxon>
        <taxon>Hyphomonas</taxon>
    </lineage>
</organism>
<dbReference type="Proteomes" id="UP000025171">
    <property type="component" value="Unassembled WGS sequence"/>
</dbReference>
<gene>
    <name evidence="2" type="ORF">HJO_04125</name>
</gene>
<evidence type="ECO:0000313" key="2">
    <source>
        <dbReference type="EMBL" id="KCZ94533.1"/>
    </source>
</evidence>
<dbReference type="PATRIC" id="fig|1280950.3.peg.840"/>
<evidence type="ECO:0000256" key="1">
    <source>
        <dbReference type="SAM" id="SignalP"/>
    </source>
</evidence>
<proteinExistence type="predicted"/>
<evidence type="ECO:0000313" key="3">
    <source>
        <dbReference type="Proteomes" id="UP000025171"/>
    </source>
</evidence>
<dbReference type="PROSITE" id="PS51257">
    <property type="entry name" value="PROKAR_LIPOPROTEIN"/>
    <property type="match status" value="1"/>
</dbReference>
<sequence length="158" mass="16794">MLKRIIALGIVAALSCLPAAAGPKIKIISFTSAWCPLCRVLDPRIEDAMDQFDPAATEKVELDTTSLRGKDIAADSELANALRLTAIHHKVGAVWDWYGDRTGLAVIVAADNGEPLTCLTASLTARQIAARMQESLVLATHVAPGKRRPDGTDCPPPA</sequence>
<keyword evidence="3" id="KW-1185">Reference proteome</keyword>
<dbReference type="RefSeq" id="WP_035613795.1">
    <property type="nucleotide sequence ID" value="NZ_ARYK01000001.1"/>
</dbReference>
<evidence type="ECO:0008006" key="4">
    <source>
        <dbReference type="Google" id="ProtNLM"/>
    </source>
</evidence>
<dbReference type="STRING" id="1280950.HJO_04125"/>
<dbReference type="Gene3D" id="3.40.30.10">
    <property type="entry name" value="Glutaredoxin"/>
    <property type="match status" value="1"/>
</dbReference>